<name>A0A0A0BCZ7_9GAMM</name>
<evidence type="ECO:0000313" key="7">
    <source>
        <dbReference type="EMBL" id="KGM06448.1"/>
    </source>
</evidence>
<comment type="similarity">
    <text evidence="5">Belongs to the LapA family.</text>
</comment>
<dbReference type="GO" id="GO:0005886">
    <property type="term" value="C:plasma membrane"/>
    <property type="evidence" value="ECO:0007669"/>
    <property type="project" value="UniProtKB-SubCell"/>
</dbReference>
<evidence type="ECO:0000259" key="6">
    <source>
        <dbReference type="Pfam" id="PF06305"/>
    </source>
</evidence>
<comment type="function">
    <text evidence="5">Involved in the assembly of lipopolysaccharide (LPS).</text>
</comment>
<dbReference type="InterPro" id="IPR010445">
    <property type="entry name" value="LapA_dom"/>
</dbReference>
<evidence type="ECO:0000256" key="4">
    <source>
        <dbReference type="ARBA" id="ARBA00023136"/>
    </source>
</evidence>
<keyword evidence="2 5" id="KW-0812">Transmembrane</keyword>
<organism evidence="7 8">
    <name type="scientific">Methylophaga thiooxydans</name>
    <dbReference type="NCBI Taxonomy" id="392484"/>
    <lineage>
        <taxon>Bacteria</taxon>
        <taxon>Pseudomonadati</taxon>
        <taxon>Pseudomonadota</taxon>
        <taxon>Gammaproteobacteria</taxon>
        <taxon>Thiotrichales</taxon>
        <taxon>Piscirickettsiaceae</taxon>
        <taxon>Methylophaga</taxon>
    </lineage>
</organism>
<accession>A0A0A0BCZ7</accession>
<comment type="caution">
    <text evidence="5">Lacks conserved residue(s) required for the propagation of feature annotation.</text>
</comment>
<dbReference type="Pfam" id="PF06305">
    <property type="entry name" value="LapA_dom"/>
    <property type="match status" value="1"/>
</dbReference>
<comment type="subcellular location">
    <subcellularLocation>
        <location evidence="5">Cell inner membrane</location>
        <topology evidence="5">Single-pass membrane protein</topology>
    </subcellularLocation>
</comment>
<feature type="transmembrane region" description="Helical" evidence="5">
    <location>
        <begin position="37"/>
        <end position="63"/>
    </location>
</feature>
<evidence type="ECO:0000256" key="5">
    <source>
        <dbReference type="HAMAP-Rule" id="MF_01948"/>
    </source>
</evidence>
<keyword evidence="1 5" id="KW-1003">Cell membrane</keyword>
<keyword evidence="4 5" id="KW-0472">Membrane</keyword>
<evidence type="ECO:0000313" key="8">
    <source>
        <dbReference type="Proteomes" id="UP000029999"/>
    </source>
</evidence>
<evidence type="ECO:0000256" key="1">
    <source>
        <dbReference type="ARBA" id="ARBA00022475"/>
    </source>
</evidence>
<dbReference type="Proteomes" id="UP000029999">
    <property type="component" value="Unassembled WGS sequence"/>
</dbReference>
<comment type="caution">
    <text evidence="7">The sequence shown here is derived from an EMBL/GenBank/DDBJ whole genome shotgun (WGS) entry which is preliminary data.</text>
</comment>
<evidence type="ECO:0000256" key="2">
    <source>
        <dbReference type="ARBA" id="ARBA00022692"/>
    </source>
</evidence>
<keyword evidence="3 5" id="KW-1133">Transmembrane helix</keyword>
<dbReference type="InterPro" id="IPR032906">
    <property type="entry name" value="LapA"/>
</dbReference>
<reference evidence="7 8" key="1">
    <citation type="submission" date="2014-09" db="EMBL/GenBank/DDBJ databases">
        <authorList>
            <person name="Grob C."/>
            <person name="Taubert M."/>
            <person name="Howat A.M."/>
            <person name="Burns O.J."/>
            <person name="Dixon J.L."/>
            <person name="Chen Y."/>
            <person name="Murrell J.C."/>
        </authorList>
    </citation>
    <scope>NUCLEOTIDE SEQUENCE [LARGE SCALE GENOMIC DNA]</scope>
    <source>
        <strain evidence="7">L4</strain>
    </source>
</reference>
<dbReference type="GO" id="GO:0008653">
    <property type="term" value="P:lipopolysaccharide metabolic process"/>
    <property type="evidence" value="ECO:0007669"/>
    <property type="project" value="InterPro"/>
</dbReference>
<feature type="domain" description="Lipopolysaccharide assembly protein A" evidence="6">
    <location>
        <begin position="24"/>
        <end position="86"/>
    </location>
</feature>
<evidence type="ECO:0000256" key="3">
    <source>
        <dbReference type="ARBA" id="ARBA00022989"/>
    </source>
</evidence>
<protein>
    <recommendedName>
        <fullName evidence="5">Probable lipopolysaccharide assembly protein A</fullName>
    </recommendedName>
</protein>
<dbReference type="AlphaFoldDB" id="A0A0A0BCZ7"/>
<dbReference type="RefSeq" id="WP_036314177.1">
    <property type="nucleotide sequence ID" value="NZ_JADFAB010000057.1"/>
</dbReference>
<dbReference type="EMBL" id="JRQD01000004">
    <property type="protein sequence ID" value="KGM06448.1"/>
    <property type="molecule type" value="Genomic_DNA"/>
</dbReference>
<dbReference type="HAMAP" id="MF_01948">
    <property type="entry name" value="LPS_assembly_LapA"/>
    <property type="match status" value="1"/>
</dbReference>
<sequence length="97" mass="10906">MRKIIFLLIFVLIFLISAAFAAFNMDAVTVNYYFGQLTLPLSALLVTAMLAGVVLGAIVLLMATLKLRYENRRLQHKLSVSEQEINSLRILPIKDSH</sequence>
<proteinExistence type="inferred from homology"/>
<keyword evidence="5" id="KW-0997">Cell inner membrane</keyword>
<gene>
    <name evidence="5" type="primary">lapA</name>
    <name evidence="7" type="ORF">LP43_1669</name>
</gene>
<dbReference type="STRING" id="392484.LP43_1669"/>